<feature type="compositionally biased region" description="Gly residues" evidence="1">
    <location>
        <begin position="291"/>
        <end position="311"/>
    </location>
</feature>
<evidence type="ECO:0000313" key="4">
    <source>
        <dbReference type="EMBL" id="CAK8677912.1"/>
    </source>
</evidence>
<evidence type="ECO:0000256" key="2">
    <source>
        <dbReference type="SAM" id="Phobius"/>
    </source>
</evidence>
<gene>
    <name evidence="4" type="ORF">CVLEPA_LOCUS7896</name>
</gene>
<feature type="transmembrane region" description="Helical" evidence="2">
    <location>
        <begin position="342"/>
        <end position="368"/>
    </location>
</feature>
<accession>A0ABP0FHU5</accession>
<evidence type="ECO:0000313" key="5">
    <source>
        <dbReference type="Proteomes" id="UP001642483"/>
    </source>
</evidence>
<keyword evidence="5" id="KW-1185">Reference proteome</keyword>
<dbReference type="PANTHER" id="PTHR31535">
    <property type="match status" value="1"/>
</dbReference>
<feature type="chain" id="PRO_5046727685" evidence="3">
    <location>
        <begin position="17"/>
        <end position="438"/>
    </location>
</feature>
<keyword evidence="3" id="KW-0732">Signal</keyword>
<keyword evidence="2" id="KW-1133">Transmembrane helix</keyword>
<feature type="compositionally biased region" description="Basic and acidic residues" evidence="1">
    <location>
        <begin position="424"/>
        <end position="438"/>
    </location>
</feature>
<name>A0ABP0FHU5_CLALP</name>
<sequence length="438" mass="45571">MFRTFCVLTLLSSCLGEIKIEPVVEMRWDFTDCGLAGRFGPSQEDCDVAYKGTNLEGDVTLSYGIQTWTVPASGLYLITARAPSGLVRPSQDGGEGAILSSNFRLNEGEQLRILVGQQSDYSAIGPSQRGSGGSGGTFITRVSDDFILLIAGGGSCGAGSSPGDSGRSQASANYFPEGKNASEVSELLGSGGRNGSGGFRGMELADGISSSGGGSGYYGDGELAFLRVGEQLDADGPRPAKSYRSLGASDNAAGVGGVFMFISGNGLLTENNGGFGGGGSGSLDGGAGGGGGYSGGGGGPPNGWGGGGGSLNNGENPEKTEYHRGPGSATITFIGYSCCGPIVVYIAMCFVAGIICAVLFVCLAYYIWKGCQQCCDNPESEGTWQRSGAKIRSLFRKDSEQGVKPFVSPRKYIRSNNRSYSYDRNYRSRPDRRNRYED</sequence>
<keyword evidence="2" id="KW-0472">Membrane</keyword>
<dbReference type="EMBL" id="CAWYQH010000046">
    <property type="protein sequence ID" value="CAK8677912.1"/>
    <property type="molecule type" value="Genomic_DNA"/>
</dbReference>
<feature type="region of interest" description="Disordered" evidence="1">
    <location>
        <begin position="414"/>
        <end position="438"/>
    </location>
</feature>
<dbReference type="Proteomes" id="UP001642483">
    <property type="component" value="Unassembled WGS sequence"/>
</dbReference>
<evidence type="ECO:0000256" key="3">
    <source>
        <dbReference type="SAM" id="SignalP"/>
    </source>
</evidence>
<dbReference type="PANTHER" id="PTHR31535:SF3">
    <property type="entry name" value="REGULATORY PROTEIN ZESTE"/>
    <property type="match status" value="1"/>
</dbReference>
<protein>
    <submittedName>
        <fullName evidence="4">Uncharacterized protein</fullName>
    </submittedName>
</protein>
<evidence type="ECO:0000256" key="1">
    <source>
        <dbReference type="SAM" id="MobiDB-lite"/>
    </source>
</evidence>
<organism evidence="4 5">
    <name type="scientific">Clavelina lepadiformis</name>
    <name type="common">Light-bulb sea squirt</name>
    <name type="synonym">Ascidia lepadiformis</name>
    <dbReference type="NCBI Taxonomy" id="159417"/>
    <lineage>
        <taxon>Eukaryota</taxon>
        <taxon>Metazoa</taxon>
        <taxon>Chordata</taxon>
        <taxon>Tunicata</taxon>
        <taxon>Ascidiacea</taxon>
        <taxon>Aplousobranchia</taxon>
        <taxon>Clavelinidae</taxon>
        <taxon>Clavelina</taxon>
    </lineage>
</organism>
<comment type="caution">
    <text evidence="4">The sequence shown here is derived from an EMBL/GenBank/DDBJ whole genome shotgun (WGS) entry which is preliminary data.</text>
</comment>
<proteinExistence type="predicted"/>
<keyword evidence="2" id="KW-0812">Transmembrane</keyword>
<feature type="region of interest" description="Disordered" evidence="1">
    <location>
        <begin position="291"/>
        <end position="323"/>
    </location>
</feature>
<feature type="signal peptide" evidence="3">
    <location>
        <begin position="1"/>
        <end position="16"/>
    </location>
</feature>
<feature type="compositionally biased region" description="Low complexity" evidence="1">
    <location>
        <begin position="414"/>
        <end position="423"/>
    </location>
</feature>
<reference evidence="4 5" key="1">
    <citation type="submission" date="2024-02" db="EMBL/GenBank/DDBJ databases">
        <authorList>
            <person name="Daric V."/>
            <person name="Darras S."/>
        </authorList>
    </citation>
    <scope>NUCLEOTIDE SEQUENCE [LARGE SCALE GENOMIC DNA]</scope>
</reference>